<evidence type="ECO:0000259" key="1">
    <source>
        <dbReference type="PROSITE" id="PS51199"/>
    </source>
</evidence>
<dbReference type="PANTHER" id="PTHR30153">
    <property type="entry name" value="REPLICATIVE DNA HELICASE DNAB"/>
    <property type="match status" value="1"/>
</dbReference>
<organism evidence="2 3">
    <name type="scientific">Mycoplasma bradburyae</name>
    <dbReference type="NCBI Taxonomy" id="2963128"/>
    <lineage>
        <taxon>Bacteria</taxon>
        <taxon>Bacillati</taxon>
        <taxon>Mycoplasmatota</taxon>
        <taxon>Mollicutes</taxon>
        <taxon>Mycoplasmataceae</taxon>
        <taxon>Mycoplasma</taxon>
    </lineage>
</organism>
<dbReference type="GO" id="GO:0005524">
    <property type="term" value="F:ATP binding"/>
    <property type="evidence" value="ECO:0007669"/>
    <property type="project" value="InterPro"/>
</dbReference>
<dbReference type="PANTHER" id="PTHR30153:SF2">
    <property type="entry name" value="REPLICATIVE DNA HELICASE"/>
    <property type="match status" value="1"/>
</dbReference>
<dbReference type="InterPro" id="IPR007694">
    <property type="entry name" value="DNA_helicase_DnaB-like_C"/>
</dbReference>
<evidence type="ECO:0000313" key="3">
    <source>
        <dbReference type="Proteomes" id="UP001216384"/>
    </source>
</evidence>
<dbReference type="GO" id="GO:0006260">
    <property type="term" value="P:DNA replication"/>
    <property type="evidence" value="ECO:0007669"/>
    <property type="project" value="InterPro"/>
</dbReference>
<protein>
    <submittedName>
        <fullName evidence="2">AAA family ATPase</fullName>
    </submittedName>
</protein>
<dbReference type="Gene3D" id="3.40.50.300">
    <property type="entry name" value="P-loop containing nucleotide triphosphate hydrolases"/>
    <property type="match status" value="1"/>
</dbReference>
<dbReference type="Proteomes" id="UP001216384">
    <property type="component" value="Unassembled WGS sequence"/>
</dbReference>
<proteinExistence type="predicted"/>
<gene>
    <name evidence="2" type="ORF">LNO71_00110</name>
</gene>
<dbReference type="GO" id="GO:0005829">
    <property type="term" value="C:cytosol"/>
    <property type="evidence" value="ECO:0007669"/>
    <property type="project" value="TreeGrafter"/>
</dbReference>
<dbReference type="GO" id="GO:0003678">
    <property type="term" value="F:DNA helicase activity"/>
    <property type="evidence" value="ECO:0007669"/>
    <property type="project" value="InterPro"/>
</dbReference>
<sequence>MLINQFNNPTDDFYDENNSDELDNNSVSDQFESEEMVIAEIEAYNDIYNKNIVSFDPAQNELFKKNPLFLYKCYRLELIVLSCLVHKIPGYEIARRILNKEDFTGINRYIFQCLTNDLYVNQIDGSIDNIQTWINENFSLDNSQQDSLTEVCSYIRAHTNISADNFAKFLNNLIEHSKFRSVYYLTYNFFNDANFDNKNINGPLIPLDRFEKQINEIVNRSIQTDLDSIDKIADDFLTKINNLINAKKNNIYSTGYAGLDKYLSGLVPGNLVVIAARPGRGKTAFALNILYNIANELNEYKKAVKDDLDNYNLDDELNEDNDICLFYSIEMNSDEILARLGSLHSNVSFKLSTATQIYSSKTSSYQRFANGIKVLKDLPIYINSSPQTSIKTIYNDLHYLASINKIPKIIIVDYLQLINTHDLDAVKNRSRHEAIGFISGSLKRIAKQYNVPVIALAQLSRRIEERKGADAVPILSDLRESGSIEQDADIVMFIHSSTPNKKGQDVDTYEMEKKLDVVMHIAKNRSGPTGQVKFIFDKEHSKFEEDKD</sequence>
<dbReference type="Pfam" id="PF03796">
    <property type="entry name" value="DnaB_C"/>
    <property type="match status" value="1"/>
</dbReference>
<feature type="domain" description="SF4 helicase" evidence="1">
    <location>
        <begin position="245"/>
        <end position="548"/>
    </location>
</feature>
<comment type="caution">
    <text evidence="2">The sequence shown here is derived from an EMBL/GenBank/DDBJ whole genome shotgun (WGS) entry which is preliminary data.</text>
</comment>
<evidence type="ECO:0000313" key="2">
    <source>
        <dbReference type="EMBL" id="MDC4183048.1"/>
    </source>
</evidence>
<dbReference type="AlphaFoldDB" id="A0AAW6HR75"/>
<dbReference type="RefSeq" id="WP_255045741.1">
    <property type="nucleotide sequence ID" value="NZ_CP101415.1"/>
</dbReference>
<accession>A0AAW6HR75</accession>
<name>A0AAW6HR75_9MOLU</name>
<dbReference type="InterPro" id="IPR027417">
    <property type="entry name" value="P-loop_NTPase"/>
</dbReference>
<reference evidence="2" key="1">
    <citation type="submission" date="2021-11" db="EMBL/GenBank/DDBJ databases">
        <title>Description of Mycoplasma bradburyaesp. nov.from sea birds: a tribute to a great mycoplasmologist.</title>
        <authorList>
            <person name="Ramirez A.S."/>
            <person name="Poveda C."/>
            <person name="Suarez-Perez A."/>
            <person name="Rosales R.S."/>
            <person name="Dijkman R."/>
            <person name="Feberwee A."/>
            <person name="Spergser J."/>
            <person name="Szostak M.P."/>
            <person name="Ressel L."/>
            <person name="Calabuig P."/>
            <person name="Catania S."/>
            <person name="Gobbo F."/>
            <person name="Timofte D."/>
            <person name="Poveda J.B."/>
        </authorList>
    </citation>
    <scope>NUCLEOTIDE SEQUENCE</scope>
    <source>
        <strain evidence="2">T264</strain>
    </source>
</reference>
<dbReference type="SUPFAM" id="SSF52540">
    <property type="entry name" value="P-loop containing nucleoside triphosphate hydrolases"/>
    <property type="match status" value="1"/>
</dbReference>
<dbReference type="EMBL" id="JAJHZP010000001">
    <property type="protein sequence ID" value="MDC4183048.1"/>
    <property type="molecule type" value="Genomic_DNA"/>
</dbReference>
<dbReference type="PROSITE" id="PS51199">
    <property type="entry name" value="SF4_HELICASE"/>
    <property type="match status" value="1"/>
</dbReference>